<dbReference type="EMBL" id="OX459122">
    <property type="protein sequence ID" value="CAI9105556.1"/>
    <property type="molecule type" value="Genomic_DNA"/>
</dbReference>
<feature type="compositionally biased region" description="Basic and acidic residues" evidence="1">
    <location>
        <begin position="28"/>
        <end position="46"/>
    </location>
</feature>
<protein>
    <submittedName>
        <fullName evidence="2">OLC1v1004497C1</fullName>
    </submittedName>
</protein>
<organism evidence="2 3">
    <name type="scientific">Oldenlandia corymbosa var. corymbosa</name>
    <dbReference type="NCBI Taxonomy" id="529605"/>
    <lineage>
        <taxon>Eukaryota</taxon>
        <taxon>Viridiplantae</taxon>
        <taxon>Streptophyta</taxon>
        <taxon>Embryophyta</taxon>
        <taxon>Tracheophyta</taxon>
        <taxon>Spermatophyta</taxon>
        <taxon>Magnoliopsida</taxon>
        <taxon>eudicotyledons</taxon>
        <taxon>Gunneridae</taxon>
        <taxon>Pentapetalae</taxon>
        <taxon>asterids</taxon>
        <taxon>lamiids</taxon>
        <taxon>Gentianales</taxon>
        <taxon>Rubiaceae</taxon>
        <taxon>Rubioideae</taxon>
        <taxon>Spermacoceae</taxon>
        <taxon>Hedyotis-Oldenlandia complex</taxon>
        <taxon>Oldenlandia</taxon>
    </lineage>
</organism>
<name>A0AAV1DDQ3_OLDCO</name>
<keyword evidence="3" id="KW-1185">Reference proteome</keyword>
<reference evidence="2" key="1">
    <citation type="submission" date="2023-03" db="EMBL/GenBank/DDBJ databases">
        <authorList>
            <person name="Julca I."/>
        </authorList>
    </citation>
    <scope>NUCLEOTIDE SEQUENCE</scope>
</reference>
<evidence type="ECO:0000313" key="2">
    <source>
        <dbReference type="EMBL" id="CAI9105556.1"/>
    </source>
</evidence>
<proteinExistence type="predicted"/>
<dbReference type="Proteomes" id="UP001161247">
    <property type="component" value="Chromosome 5"/>
</dbReference>
<feature type="compositionally biased region" description="Basic residues" evidence="1">
    <location>
        <begin position="139"/>
        <end position="156"/>
    </location>
</feature>
<evidence type="ECO:0000313" key="3">
    <source>
        <dbReference type="Proteomes" id="UP001161247"/>
    </source>
</evidence>
<evidence type="ECO:0000256" key="1">
    <source>
        <dbReference type="SAM" id="MobiDB-lite"/>
    </source>
</evidence>
<gene>
    <name evidence="2" type="ORF">OLC1_LOCUS14228</name>
</gene>
<dbReference type="AlphaFoldDB" id="A0AAV1DDQ3"/>
<accession>A0AAV1DDQ3</accession>
<feature type="region of interest" description="Disordered" evidence="1">
    <location>
        <begin position="1"/>
        <end position="46"/>
    </location>
</feature>
<feature type="region of interest" description="Disordered" evidence="1">
    <location>
        <begin position="130"/>
        <end position="161"/>
    </location>
</feature>
<sequence>MENTEGCQKGIRYGGFKIGERSGTGKVPEQENKEEVDSTARRGESEDIREGVKMNWVEAVKKGGWDKYQCDQEETVGVSRATMNTLEKRTTLVDFVEVERRAREAALAVPWEMRLGDDVEMVKITREEDNGNEVGGKKGQWKKRTRKGPRNKSKSMKGKEAAMVEITRKRRRGGSTEEEDKLQETQKRRKENLLQVKLKLKHFIWKVFKGWVPVSAALKKKGMPVDETYWWTKLMSIDQGKELQARVEVTIYILWNLWKNKNKRLFEDEELEAMQVVYRAMGEWEEVNRAQHGAGRRLQMETAGR</sequence>